<reference evidence="1 2" key="1">
    <citation type="submission" date="2015-09" db="EMBL/GenBank/DDBJ databases">
        <title>Heavy metals and arsenic resistance mechanisms in polyextremophilic archaea of the family Ferroplasmaceae.</title>
        <authorList>
            <person name="Bulaev A.G."/>
            <person name="Kanygina A.V."/>
        </authorList>
    </citation>
    <scope>NUCLEOTIDE SEQUENCE [LARGE SCALE GENOMIC DNA]</scope>
    <source>
        <strain evidence="1 2">BH2</strain>
    </source>
</reference>
<dbReference type="SUPFAM" id="SSF53850">
    <property type="entry name" value="Periplasmic binding protein-like II"/>
    <property type="match status" value="1"/>
</dbReference>
<dbReference type="InParanoid" id="A0A0Q0VUG1"/>
<accession>A0A0Q0VUG1</accession>
<organism evidence="1 2">
    <name type="scientific">Acidiplasma cupricumulans</name>
    <dbReference type="NCBI Taxonomy" id="312540"/>
    <lineage>
        <taxon>Archaea</taxon>
        <taxon>Methanobacteriati</taxon>
        <taxon>Thermoplasmatota</taxon>
        <taxon>Thermoplasmata</taxon>
        <taxon>Thermoplasmatales</taxon>
        <taxon>Ferroplasmaceae</taxon>
        <taxon>Acidiplasma</taxon>
    </lineage>
</organism>
<gene>
    <name evidence="1" type="ORF">AOG55_07230</name>
</gene>
<name>A0A0Q0VUG1_9ARCH</name>
<dbReference type="Pfam" id="PF12916">
    <property type="entry name" value="DUF3834"/>
    <property type="match status" value="1"/>
</dbReference>
<feature type="non-terminal residue" evidence="1">
    <location>
        <position position="213"/>
    </location>
</feature>
<comment type="caution">
    <text evidence="1">The sequence shown here is derived from an EMBL/GenBank/DDBJ whole genome shotgun (WGS) entry which is preliminary data.</text>
</comment>
<proteinExistence type="predicted"/>
<evidence type="ECO:0000313" key="1">
    <source>
        <dbReference type="EMBL" id="KQB35261.1"/>
    </source>
</evidence>
<dbReference type="Gene3D" id="3.40.190.200">
    <property type="match status" value="1"/>
</dbReference>
<dbReference type="RefSeq" id="WP_055040960.1">
    <property type="nucleotide sequence ID" value="NZ_LKBH01000169.1"/>
</dbReference>
<dbReference type="InterPro" id="IPR024533">
    <property type="entry name" value="DUF3834"/>
</dbReference>
<protein>
    <recommendedName>
        <fullName evidence="3">DUF3834 domain-containing protein</fullName>
    </recommendedName>
</protein>
<sequence length="213" mass="23736">MKVIAAPGPVCYPIVAAKMERDDIDIDFQKEGKADIILDSTVSLIKRNLPISYVTIKHLSVVIPKLGYKIGLTRKGGAADILFRAFVSETGKTVEIKYYEGINDLMEAMKKGEIDSAVVPAMSEGGESLEKYFEKYNIYIPGSCGAAIFNGKDKEFIDAYNLGIKILKEKPEEAAKFIVDNLPIKFPPEFIINTMKNSELNVHRPDDYSKFSE</sequence>
<evidence type="ECO:0008006" key="3">
    <source>
        <dbReference type="Google" id="ProtNLM"/>
    </source>
</evidence>
<dbReference type="EMBL" id="LKBH01000169">
    <property type="protein sequence ID" value="KQB35261.1"/>
    <property type="molecule type" value="Genomic_DNA"/>
</dbReference>
<evidence type="ECO:0000313" key="2">
    <source>
        <dbReference type="Proteomes" id="UP000050301"/>
    </source>
</evidence>
<keyword evidence="2" id="KW-1185">Reference proteome</keyword>
<dbReference type="AlphaFoldDB" id="A0A0Q0VUG1"/>
<dbReference type="Proteomes" id="UP000050301">
    <property type="component" value="Unassembled WGS sequence"/>
</dbReference>